<keyword evidence="4" id="KW-0732">Signal</keyword>
<keyword evidence="3" id="KW-0998">Cell outer membrane</keyword>
<evidence type="ECO:0000256" key="4">
    <source>
        <dbReference type="SAM" id="SignalP"/>
    </source>
</evidence>
<dbReference type="InterPro" id="IPR037066">
    <property type="entry name" value="Plug_dom_sf"/>
</dbReference>
<protein>
    <submittedName>
        <fullName evidence="6">TonB-dependent receptor plug domain-containing protein</fullName>
    </submittedName>
</protein>
<dbReference type="Gene3D" id="2.40.170.20">
    <property type="entry name" value="TonB-dependent receptor, beta-barrel domain"/>
    <property type="match status" value="1"/>
</dbReference>
<dbReference type="InterPro" id="IPR012910">
    <property type="entry name" value="Plug_dom"/>
</dbReference>
<keyword evidence="7" id="KW-1185">Reference proteome</keyword>
<accession>A0ABW5KR37</accession>
<keyword evidence="6" id="KW-0675">Receptor</keyword>
<feature type="domain" description="TonB-dependent receptor plug" evidence="5">
    <location>
        <begin position="145"/>
        <end position="221"/>
    </location>
</feature>
<comment type="subcellular location">
    <subcellularLocation>
        <location evidence="1">Cell outer membrane</location>
    </subcellularLocation>
</comment>
<evidence type="ECO:0000256" key="2">
    <source>
        <dbReference type="ARBA" id="ARBA00023136"/>
    </source>
</evidence>
<feature type="signal peptide" evidence="4">
    <location>
        <begin position="1"/>
        <end position="22"/>
    </location>
</feature>
<keyword evidence="2" id="KW-0472">Membrane</keyword>
<comment type="caution">
    <text evidence="6">The sequence shown here is derived from an EMBL/GenBank/DDBJ whole genome shotgun (WGS) entry which is preliminary data.</text>
</comment>
<dbReference type="Proteomes" id="UP001597472">
    <property type="component" value="Unassembled WGS sequence"/>
</dbReference>
<evidence type="ECO:0000259" key="5">
    <source>
        <dbReference type="Pfam" id="PF07715"/>
    </source>
</evidence>
<dbReference type="Gene3D" id="2.170.130.10">
    <property type="entry name" value="TonB-dependent receptor, plug domain"/>
    <property type="match status" value="1"/>
</dbReference>
<proteinExistence type="predicted"/>
<evidence type="ECO:0000313" key="6">
    <source>
        <dbReference type="EMBL" id="MFD2550206.1"/>
    </source>
</evidence>
<dbReference type="EMBL" id="JBHULS010000001">
    <property type="protein sequence ID" value="MFD2550206.1"/>
    <property type="molecule type" value="Genomic_DNA"/>
</dbReference>
<organism evidence="6 7">
    <name type="scientific">Bizionia sediminis</name>
    <dbReference type="NCBI Taxonomy" id="1737064"/>
    <lineage>
        <taxon>Bacteria</taxon>
        <taxon>Pseudomonadati</taxon>
        <taxon>Bacteroidota</taxon>
        <taxon>Flavobacteriia</taxon>
        <taxon>Flavobacteriales</taxon>
        <taxon>Flavobacteriaceae</taxon>
        <taxon>Bizionia</taxon>
    </lineage>
</organism>
<evidence type="ECO:0000313" key="7">
    <source>
        <dbReference type="Proteomes" id="UP001597472"/>
    </source>
</evidence>
<reference evidence="7" key="1">
    <citation type="journal article" date="2019" name="Int. J. Syst. Evol. Microbiol.">
        <title>The Global Catalogue of Microorganisms (GCM) 10K type strain sequencing project: providing services to taxonomists for standard genome sequencing and annotation.</title>
        <authorList>
            <consortium name="The Broad Institute Genomics Platform"/>
            <consortium name="The Broad Institute Genome Sequencing Center for Infectious Disease"/>
            <person name="Wu L."/>
            <person name="Ma J."/>
        </authorList>
    </citation>
    <scope>NUCLEOTIDE SEQUENCE [LARGE SCALE GENOMIC DNA]</scope>
    <source>
        <strain evidence="7">KCTC 42587</strain>
    </source>
</reference>
<dbReference type="SUPFAM" id="SSF56935">
    <property type="entry name" value="Porins"/>
    <property type="match status" value="1"/>
</dbReference>
<feature type="chain" id="PRO_5046873570" evidence="4">
    <location>
        <begin position="23"/>
        <end position="767"/>
    </location>
</feature>
<gene>
    <name evidence="6" type="ORF">ACFSQP_00120</name>
</gene>
<evidence type="ECO:0000256" key="1">
    <source>
        <dbReference type="ARBA" id="ARBA00004442"/>
    </source>
</evidence>
<name>A0ABW5KR37_9FLAO</name>
<dbReference type="Pfam" id="PF07715">
    <property type="entry name" value="Plug"/>
    <property type="match status" value="1"/>
</dbReference>
<sequence length="767" mass="86437">MVSKRLILVFACCLVLFCPAKAQNITNQKSSLVNVLKDLERTHNMSFSYADTNIQGIYLNVPEQNLNPTELISYLETETQLVFENISALAFAIRPRLFSDITKTQYLDEVILTNYLTPGISLQADGTAHVNLNTFGILPGLIEPDVLQAIQALPGITSAEERISNVTIRGGTHDQNLILWDGVKMYQSGHFFGLISAFNPALISEVVVSKNGSSAQFGDGVSGIINMKSAKNISNKPEAGFGVNMLAANAYALIPVSKKIGLQVSGRRSLTDAFETPTYKQYFQRIFQDSDLTNPTETVITNKERFHFYDLSGKLQYAISGNDKLELGFVTIVNFLDYEELASVNQQQTASNSKLNQNSFALQGSYTKNWHDKLKTHIQASFSQYNLYAKQLELTNSQSLIQENTVADGSFKAHLIYNVAPQLNYEGGYQYSEIGISNLEDVSTPIFRRYIKEVLRTHGFYNEFSYKSLTGNTRARFGFRVNYIEKFSGFYFEPRISFNQIIATDFRLELLGELKSQTTSQIIDLQNDFLGIEKKRWILANNKDIPVITSGQLSAGLHFNKHKWLISLEGYIKHVDGITTRSQGFQNQFQYTNAIGRYFISGLDVLVSKTHQNLHTWLGYSYSKNDYTFPQLNNGEPFPNNLDIRHQLNLSGTYSLNNFQLALGVNWHTGKPAVAINTVATQSTNILTYTAPNTYRLPDYWRTDFSVTYDFDLFKTSKAHVGASVWNIFNTSNTINAYYIQDNNGQVIQVKNNALNITPNVTFGVRF</sequence>
<dbReference type="InterPro" id="IPR036942">
    <property type="entry name" value="Beta-barrel_TonB_sf"/>
</dbReference>
<evidence type="ECO:0000256" key="3">
    <source>
        <dbReference type="ARBA" id="ARBA00023237"/>
    </source>
</evidence>